<protein>
    <submittedName>
        <fullName evidence="2">Uncharacterized protein</fullName>
    </submittedName>
</protein>
<evidence type="ECO:0000313" key="3">
    <source>
        <dbReference type="Proteomes" id="UP000198426"/>
    </source>
</evidence>
<keyword evidence="1" id="KW-1133">Transmembrane helix</keyword>
<keyword evidence="1" id="KW-0472">Membrane</keyword>
<gene>
    <name evidence="2" type="ORF">SAMN05421757_1031</name>
</gene>
<evidence type="ECO:0000256" key="1">
    <source>
        <dbReference type="SAM" id="Phobius"/>
    </source>
</evidence>
<feature type="transmembrane region" description="Helical" evidence="1">
    <location>
        <begin position="58"/>
        <end position="77"/>
    </location>
</feature>
<name>A0A239GKR8_9RHOB</name>
<reference evidence="2 3" key="1">
    <citation type="submission" date="2017-06" db="EMBL/GenBank/DDBJ databases">
        <authorList>
            <person name="Kim H.J."/>
            <person name="Triplett B.A."/>
        </authorList>
    </citation>
    <scope>NUCLEOTIDE SEQUENCE [LARGE SCALE GENOMIC DNA]</scope>
    <source>
        <strain evidence="2 3">DSM 29339</strain>
    </source>
</reference>
<organism evidence="2 3">
    <name type="scientific">Tropicimonas sediminicola</name>
    <dbReference type="NCBI Taxonomy" id="1031541"/>
    <lineage>
        <taxon>Bacteria</taxon>
        <taxon>Pseudomonadati</taxon>
        <taxon>Pseudomonadota</taxon>
        <taxon>Alphaproteobacteria</taxon>
        <taxon>Rhodobacterales</taxon>
        <taxon>Roseobacteraceae</taxon>
        <taxon>Tropicimonas</taxon>
    </lineage>
</organism>
<evidence type="ECO:0000313" key="2">
    <source>
        <dbReference type="EMBL" id="SNS69886.1"/>
    </source>
</evidence>
<accession>A0A239GKR8</accession>
<keyword evidence="1" id="KW-0812">Transmembrane</keyword>
<proteinExistence type="predicted"/>
<keyword evidence="3" id="KW-1185">Reference proteome</keyword>
<dbReference type="AlphaFoldDB" id="A0A239GKR8"/>
<dbReference type="RefSeq" id="WP_141134853.1">
    <property type="nucleotide sequence ID" value="NZ_FZOY01000003.1"/>
</dbReference>
<feature type="transmembrane region" description="Helical" evidence="1">
    <location>
        <begin position="12"/>
        <end position="31"/>
    </location>
</feature>
<dbReference type="EMBL" id="FZOY01000003">
    <property type="protein sequence ID" value="SNS69886.1"/>
    <property type="molecule type" value="Genomic_DNA"/>
</dbReference>
<sequence length="245" mass="27112">MHKRIFSSFFRLAAWIGPTILALAITVMLTMTPEEVKLNFCQWITGRGQDCLSDLNPILPWLGVAVVLIFTLLVALFRREEVHQMVTSGKPVLNNDGIITVGQSGGNNTINREPSAPPQRTLTDTQQSIILMNLSRTPPSTVTVVRSRSREAQGFSEKIENLLERAGWKVLHLLPFTDDRGQVYDGIMIGHIGEKTPQFICLADSLRAAGIPVSESEINGNIDTPILIEVGSVPMPRFQEVIDKL</sequence>
<dbReference type="Proteomes" id="UP000198426">
    <property type="component" value="Unassembled WGS sequence"/>
</dbReference>